<keyword evidence="2" id="KW-1185">Reference proteome</keyword>
<dbReference type="AlphaFoldDB" id="A0A4Y2LND7"/>
<reference evidence="1 2" key="1">
    <citation type="journal article" date="2019" name="Sci. Rep.">
        <title>Orb-weaving spider Araneus ventricosus genome elucidates the spidroin gene catalogue.</title>
        <authorList>
            <person name="Kono N."/>
            <person name="Nakamura H."/>
            <person name="Ohtoshi R."/>
            <person name="Moran D.A.P."/>
            <person name="Shinohara A."/>
            <person name="Yoshida Y."/>
            <person name="Fujiwara M."/>
            <person name="Mori M."/>
            <person name="Tomita M."/>
            <person name="Arakawa K."/>
        </authorList>
    </citation>
    <scope>NUCLEOTIDE SEQUENCE [LARGE SCALE GENOMIC DNA]</scope>
</reference>
<evidence type="ECO:0000313" key="1">
    <source>
        <dbReference type="EMBL" id="GBN14857.1"/>
    </source>
</evidence>
<evidence type="ECO:0008006" key="3">
    <source>
        <dbReference type="Google" id="ProtNLM"/>
    </source>
</evidence>
<dbReference type="InterPro" id="IPR036388">
    <property type="entry name" value="WH-like_DNA-bd_sf"/>
</dbReference>
<dbReference type="EMBL" id="BGPR01005957">
    <property type="protein sequence ID" value="GBN14857.1"/>
    <property type="molecule type" value="Genomic_DNA"/>
</dbReference>
<protein>
    <recommendedName>
        <fullName evidence="3">Paired domain-containing protein</fullName>
    </recommendedName>
</protein>
<gene>
    <name evidence="1" type="ORF">AVEN_104174_1</name>
</gene>
<name>A0A4Y2LND7_ARAVE</name>
<dbReference type="Gene3D" id="1.10.10.10">
    <property type="entry name" value="Winged helix-like DNA-binding domain superfamily/Winged helix DNA-binding domain"/>
    <property type="match status" value="1"/>
</dbReference>
<proteinExistence type="predicted"/>
<evidence type="ECO:0000313" key="2">
    <source>
        <dbReference type="Proteomes" id="UP000499080"/>
    </source>
</evidence>
<comment type="caution">
    <text evidence="1">The sequence shown here is derived from an EMBL/GenBank/DDBJ whole genome shotgun (WGS) entry which is preliminary data.</text>
</comment>
<dbReference type="Pfam" id="PF13384">
    <property type="entry name" value="HTH_23"/>
    <property type="match status" value="1"/>
</dbReference>
<accession>A0A4Y2LND7</accession>
<organism evidence="1 2">
    <name type="scientific">Araneus ventricosus</name>
    <name type="common">Orbweaver spider</name>
    <name type="synonym">Epeira ventricosa</name>
    <dbReference type="NCBI Taxonomy" id="182803"/>
    <lineage>
        <taxon>Eukaryota</taxon>
        <taxon>Metazoa</taxon>
        <taxon>Ecdysozoa</taxon>
        <taxon>Arthropoda</taxon>
        <taxon>Chelicerata</taxon>
        <taxon>Arachnida</taxon>
        <taxon>Araneae</taxon>
        <taxon>Araneomorphae</taxon>
        <taxon>Entelegynae</taxon>
        <taxon>Araneoidea</taxon>
        <taxon>Araneidae</taxon>
        <taxon>Araneus</taxon>
    </lineage>
</organism>
<dbReference type="Proteomes" id="UP000499080">
    <property type="component" value="Unassembled WGS sequence"/>
</dbReference>
<sequence>MAERIVHGLRKNVPEWKKGRIIGLLQRQKSYKEIAEISSICLCTVQRIIKSWKDVNEPSSSRKIGCRNTILYNRDRRSLKRLLKSNSQILTLELTNSFDKGSKTTSTYNETIMNGFKSSDAARKSLVTETNR</sequence>